<feature type="transmembrane region" description="Helical" evidence="1">
    <location>
        <begin position="25"/>
        <end position="46"/>
    </location>
</feature>
<feature type="transmembrane region" description="Helical" evidence="1">
    <location>
        <begin position="114"/>
        <end position="133"/>
    </location>
</feature>
<evidence type="ECO:0000256" key="1">
    <source>
        <dbReference type="SAM" id="Phobius"/>
    </source>
</evidence>
<keyword evidence="1" id="KW-0472">Membrane</keyword>
<feature type="transmembrane region" description="Helical" evidence="1">
    <location>
        <begin position="184"/>
        <end position="209"/>
    </location>
</feature>
<name>A0ABP9W4P2_9DEIO</name>
<feature type="transmembrane region" description="Helical" evidence="1">
    <location>
        <begin position="229"/>
        <end position="247"/>
    </location>
</feature>
<evidence type="ECO:0008006" key="4">
    <source>
        <dbReference type="Google" id="ProtNLM"/>
    </source>
</evidence>
<dbReference type="Proteomes" id="UP001401887">
    <property type="component" value="Unassembled WGS sequence"/>
</dbReference>
<feature type="transmembrane region" description="Helical" evidence="1">
    <location>
        <begin position="153"/>
        <end position="172"/>
    </location>
</feature>
<reference evidence="2 3" key="1">
    <citation type="submission" date="2024-02" db="EMBL/GenBank/DDBJ databases">
        <title>Deinococcus carri NBRC 110142.</title>
        <authorList>
            <person name="Ichikawa N."/>
            <person name="Katano-Makiyama Y."/>
            <person name="Hidaka K."/>
        </authorList>
    </citation>
    <scope>NUCLEOTIDE SEQUENCE [LARGE SCALE GENOMIC DNA]</scope>
    <source>
        <strain evidence="2 3">NBRC 110142</strain>
    </source>
</reference>
<organism evidence="2 3">
    <name type="scientific">Deinococcus carri</name>
    <dbReference type="NCBI Taxonomy" id="1211323"/>
    <lineage>
        <taxon>Bacteria</taxon>
        <taxon>Thermotogati</taxon>
        <taxon>Deinococcota</taxon>
        <taxon>Deinococci</taxon>
        <taxon>Deinococcales</taxon>
        <taxon>Deinococcaceae</taxon>
        <taxon>Deinococcus</taxon>
    </lineage>
</organism>
<keyword evidence="1" id="KW-1133">Transmembrane helix</keyword>
<dbReference type="PANTHER" id="PTHR36832">
    <property type="entry name" value="SLR1174 PROTEIN-RELATED"/>
    <property type="match status" value="1"/>
</dbReference>
<accession>A0ABP9W4P2</accession>
<gene>
    <name evidence="2" type="ORF">Dcar01_01055</name>
</gene>
<evidence type="ECO:0000313" key="2">
    <source>
        <dbReference type="EMBL" id="GAA5512341.1"/>
    </source>
</evidence>
<dbReference type="RefSeq" id="WP_345462040.1">
    <property type="nucleotide sequence ID" value="NZ_BAABRP010000002.1"/>
</dbReference>
<protein>
    <recommendedName>
        <fullName evidence="4">ABC transporter permease</fullName>
    </recommendedName>
</protein>
<evidence type="ECO:0000313" key="3">
    <source>
        <dbReference type="Proteomes" id="UP001401887"/>
    </source>
</evidence>
<proteinExistence type="predicted"/>
<keyword evidence="3" id="KW-1185">Reference proteome</keyword>
<comment type="caution">
    <text evidence="2">The sequence shown here is derived from an EMBL/GenBank/DDBJ whole genome shotgun (WGS) entry which is preliminary data.</text>
</comment>
<keyword evidence="1" id="KW-0812">Transmembrane</keyword>
<dbReference type="InterPro" id="IPR010390">
    <property type="entry name" value="ABC-2_transporter-like"/>
</dbReference>
<sequence>MPEWGVYWGFARLRFFDLIANRTRFLIGVLSYFIYVSVYAAVYRAIYAGQASVGGLNIREALTYVAVAWVLRSLYTNTLDREVTEDVRRGDIALSLLRPVDYPWSRVASAAGEALVRAFLFTLPAAVVIASVYRVQPPQGLVPTLGFLLGTPLAFLVYAQLNLLVGLTAVFTEHTIGIQRAKNAMVDLLGGVLIPLTFFPGWAQVILAWLPFQAITYTPVAMYLGELNILRGLLVQLAWVLVLFVVLRRLWRRALDRLTVQGG</sequence>
<dbReference type="Pfam" id="PF06182">
    <property type="entry name" value="ABC2_membrane_6"/>
    <property type="match status" value="1"/>
</dbReference>
<dbReference type="EMBL" id="BAABRP010000002">
    <property type="protein sequence ID" value="GAA5512341.1"/>
    <property type="molecule type" value="Genomic_DNA"/>
</dbReference>
<dbReference type="PANTHER" id="PTHR36832:SF1">
    <property type="entry name" value="SLR1174 PROTEIN"/>
    <property type="match status" value="1"/>
</dbReference>